<reference evidence="1" key="1">
    <citation type="journal article" date="2014" name="Front. Microbiol.">
        <title>High frequency of phylogenetically diverse reductive dehalogenase-homologous genes in deep subseafloor sedimentary metagenomes.</title>
        <authorList>
            <person name="Kawai M."/>
            <person name="Futagami T."/>
            <person name="Toyoda A."/>
            <person name="Takaki Y."/>
            <person name="Nishi S."/>
            <person name="Hori S."/>
            <person name="Arai W."/>
            <person name="Tsubouchi T."/>
            <person name="Morono Y."/>
            <person name="Uchiyama I."/>
            <person name="Ito T."/>
            <person name="Fujiyama A."/>
            <person name="Inagaki F."/>
            <person name="Takami H."/>
        </authorList>
    </citation>
    <scope>NUCLEOTIDE SEQUENCE</scope>
    <source>
        <strain evidence="1">Expedition CK06-06</strain>
    </source>
</reference>
<comment type="caution">
    <text evidence="1">The sequence shown here is derived from an EMBL/GenBank/DDBJ whole genome shotgun (WGS) entry which is preliminary data.</text>
</comment>
<evidence type="ECO:0000313" key="1">
    <source>
        <dbReference type="EMBL" id="GAI67192.1"/>
    </source>
</evidence>
<feature type="non-terminal residue" evidence="1">
    <location>
        <position position="1"/>
    </location>
</feature>
<accession>X1QFC0</accession>
<dbReference type="AlphaFoldDB" id="X1QFC0"/>
<sequence>DNEKYFSEPGDHAGEMETSNIMYINPDLALPVTEAGDGQTRNFKLKAIKEGWVWAQREWTKISDDTGVGNPKHATREKGKKFLEAVTNKIADFLVELDGVRLEDLYE</sequence>
<dbReference type="SUPFAM" id="SSF102215">
    <property type="entry name" value="Creatininase"/>
    <property type="match status" value="1"/>
</dbReference>
<dbReference type="InterPro" id="IPR003785">
    <property type="entry name" value="Creatininase/forma_Hydrolase"/>
</dbReference>
<dbReference type="InterPro" id="IPR024087">
    <property type="entry name" value="Creatininase-like_sf"/>
</dbReference>
<organism evidence="1">
    <name type="scientific">marine sediment metagenome</name>
    <dbReference type="NCBI Taxonomy" id="412755"/>
    <lineage>
        <taxon>unclassified sequences</taxon>
        <taxon>metagenomes</taxon>
        <taxon>ecological metagenomes</taxon>
    </lineage>
</organism>
<dbReference type="Pfam" id="PF02633">
    <property type="entry name" value="Creatininase"/>
    <property type="match status" value="1"/>
</dbReference>
<name>X1QFC0_9ZZZZ</name>
<gene>
    <name evidence="1" type="ORF">S12H4_11024</name>
</gene>
<protein>
    <submittedName>
        <fullName evidence="1">Uncharacterized protein</fullName>
    </submittedName>
</protein>
<dbReference type="EMBL" id="BARW01004854">
    <property type="protein sequence ID" value="GAI67192.1"/>
    <property type="molecule type" value="Genomic_DNA"/>
</dbReference>
<proteinExistence type="predicted"/>
<dbReference type="Gene3D" id="3.40.50.10310">
    <property type="entry name" value="Creatininase"/>
    <property type="match status" value="1"/>
</dbReference>